<proteinExistence type="predicted"/>
<comment type="caution">
    <text evidence="1">The sequence shown here is derived from an EMBL/GenBank/DDBJ whole genome shotgun (WGS) entry which is preliminary data.</text>
</comment>
<dbReference type="EMBL" id="JABFUD020000013">
    <property type="protein sequence ID" value="KAI5071892.1"/>
    <property type="molecule type" value="Genomic_DNA"/>
</dbReference>
<gene>
    <name evidence="1" type="ORF">GOP47_0014143</name>
</gene>
<dbReference type="Proteomes" id="UP000886520">
    <property type="component" value="Chromosome 13"/>
</dbReference>
<evidence type="ECO:0000313" key="2">
    <source>
        <dbReference type="Proteomes" id="UP000886520"/>
    </source>
</evidence>
<keyword evidence="2" id="KW-1185">Reference proteome</keyword>
<protein>
    <submittedName>
        <fullName evidence="1">Uncharacterized protein</fullName>
    </submittedName>
</protein>
<name>A0A9D4UQV3_ADICA</name>
<reference evidence="1" key="1">
    <citation type="submission" date="2021-01" db="EMBL/GenBank/DDBJ databases">
        <title>Adiantum capillus-veneris genome.</title>
        <authorList>
            <person name="Fang Y."/>
            <person name="Liao Q."/>
        </authorList>
    </citation>
    <scope>NUCLEOTIDE SEQUENCE</scope>
    <source>
        <strain evidence="1">H3</strain>
        <tissue evidence="1">Leaf</tissue>
    </source>
</reference>
<sequence>MFLKHLRMQMYHPHRDSLLSKAMLMLSLKKLTKKLSDESPDYNGCQSLLHLCAMPSRKAASLGSLTDEKAILLVEVEELQHSVHVHLCICEAMQAVALGDKYLSDALMDSEELDMERVKDSLDCYRQASLATRELDMETEAVAVSRIGKVYSDVLSLPNEAHKYHFQALRLALTVMSPSIGRAEWYRYCLAKVKAHQEEVVVKEKEKHDKD</sequence>
<dbReference type="AlphaFoldDB" id="A0A9D4UQV3"/>
<accession>A0A9D4UQV3</accession>
<evidence type="ECO:0000313" key="1">
    <source>
        <dbReference type="EMBL" id="KAI5071892.1"/>
    </source>
</evidence>
<organism evidence="1 2">
    <name type="scientific">Adiantum capillus-veneris</name>
    <name type="common">Maidenhair fern</name>
    <dbReference type="NCBI Taxonomy" id="13818"/>
    <lineage>
        <taxon>Eukaryota</taxon>
        <taxon>Viridiplantae</taxon>
        <taxon>Streptophyta</taxon>
        <taxon>Embryophyta</taxon>
        <taxon>Tracheophyta</taxon>
        <taxon>Polypodiopsida</taxon>
        <taxon>Polypodiidae</taxon>
        <taxon>Polypodiales</taxon>
        <taxon>Pteridineae</taxon>
        <taxon>Pteridaceae</taxon>
        <taxon>Vittarioideae</taxon>
        <taxon>Adiantum</taxon>
    </lineage>
</organism>